<protein>
    <submittedName>
        <fullName evidence="2">Uncharacterized protein</fullName>
    </submittedName>
</protein>
<dbReference type="EMBL" id="FOHI01000014">
    <property type="protein sequence ID" value="SET71326.1"/>
    <property type="molecule type" value="Genomic_DNA"/>
</dbReference>
<reference evidence="2 3" key="1">
    <citation type="submission" date="2016-10" db="EMBL/GenBank/DDBJ databases">
        <authorList>
            <person name="de Groot N.N."/>
        </authorList>
    </citation>
    <scope>NUCLEOTIDE SEQUENCE [LARGE SCALE GENOMIC DNA]</scope>
    <source>
        <strain evidence="2 3">Nl7</strain>
    </source>
</reference>
<dbReference type="Proteomes" id="UP000183339">
    <property type="component" value="Unassembled WGS sequence"/>
</dbReference>
<feature type="region of interest" description="Disordered" evidence="1">
    <location>
        <begin position="21"/>
        <end position="53"/>
    </location>
</feature>
<proteinExistence type="predicted"/>
<evidence type="ECO:0000256" key="1">
    <source>
        <dbReference type="SAM" id="MobiDB-lite"/>
    </source>
</evidence>
<gene>
    <name evidence="2" type="ORF">SAMN05216412_1145</name>
</gene>
<evidence type="ECO:0000313" key="2">
    <source>
        <dbReference type="EMBL" id="SET71326.1"/>
    </source>
</evidence>
<dbReference type="AlphaFoldDB" id="A0A1I0GLP8"/>
<organism evidence="2 3">
    <name type="scientific">Nitrosospira multiformis</name>
    <dbReference type="NCBI Taxonomy" id="1231"/>
    <lineage>
        <taxon>Bacteria</taxon>
        <taxon>Pseudomonadati</taxon>
        <taxon>Pseudomonadota</taxon>
        <taxon>Betaproteobacteria</taxon>
        <taxon>Nitrosomonadales</taxon>
        <taxon>Nitrosomonadaceae</taxon>
        <taxon>Nitrosospira</taxon>
    </lineage>
</organism>
<evidence type="ECO:0000313" key="3">
    <source>
        <dbReference type="Proteomes" id="UP000183339"/>
    </source>
</evidence>
<sequence>MERSGGEETPVSLFHVKQKLMGSGRENSKGKGITPNNRVPKRLRKMTEDLPTN</sequence>
<accession>A0A1I0GLP8</accession>
<name>A0A1I0GLP8_9PROT</name>